<dbReference type="GO" id="GO:0042393">
    <property type="term" value="F:histone binding"/>
    <property type="evidence" value="ECO:0007669"/>
    <property type="project" value="TreeGrafter"/>
</dbReference>
<dbReference type="SUPFAM" id="SSF48371">
    <property type="entry name" value="ARM repeat"/>
    <property type="match status" value="1"/>
</dbReference>
<organism evidence="4">
    <name type="scientific">Chrysotila carterae</name>
    <name type="common">Marine alga</name>
    <name type="synonym">Syracosphaera carterae</name>
    <dbReference type="NCBI Taxonomy" id="13221"/>
    <lineage>
        <taxon>Eukaryota</taxon>
        <taxon>Haptista</taxon>
        <taxon>Haptophyta</taxon>
        <taxon>Prymnesiophyceae</taxon>
        <taxon>Isochrysidales</taxon>
        <taxon>Isochrysidaceae</taxon>
        <taxon>Chrysotila</taxon>
    </lineage>
</organism>
<dbReference type="Pfam" id="PF08512">
    <property type="entry name" value="Rttp106-like_middle"/>
    <property type="match status" value="1"/>
</dbReference>
<dbReference type="Gene3D" id="2.30.29.30">
    <property type="entry name" value="Pleckstrin-homology domain (PH domain)/Phosphotyrosine-binding domain (PTB)"/>
    <property type="match status" value="1"/>
</dbReference>
<evidence type="ECO:0008006" key="5">
    <source>
        <dbReference type="Google" id="ProtNLM"/>
    </source>
</evidence>
<gene>
    <name evidence="4" type="ORF">PCAR00345_LOCUS11882</name>
</gene>
<feature type="domain" description="FACT complex subunit SSRP1-like first PH" evidence="3">
    <location>
        <begin position="91"/>
        <end position="181"/>
    </location>
</feature>
<accession>A0A7S4BAX7</accession>
<evidence type="ECO:0000259" key="3">
    <source>
        <dbReference type="Pfam" id="PF21103"/>
    </source>
</evidence>
<dbReference type="Pfam" id="PF21103">
    <property type="entry name" value="PH1_SSRP1-like"/>
    <property type="match status" value="1"/>
</dbReference>
<feature type="domain" description="Histone chaperone RTT106/FACT complex subunit SPT16-like middle" evidence="2">
    <location>
        <begin position="224"/>
        <end position="304"/>
    </location>
</feature>
<feature type="region of interest" description="Disordered" evidence="1">
    <location>
        <begin position="48"/>
        <end position="84"/>
    </location>
</feature>
<dbReference type="GO" id="GO:0035101">
    <property type="term" value="C:FACT complex"/>
    <property type="evidence" value="ECO:0007669"/>
    <property type="project" value="TreeGrafter"/>
</dbReference>
<dbReference type="InterPro" id="IPR016024">
    <property type="entry name" value="ARM-type_fold"/>
</dbReference>
<dbReference type="PANTHER" id="PTHR45849">
    <property type="entry name" value="FACT COMPLEX SUBUNIT SSRP1"/>
    <property type="match status" value="1"/>
</dbReference>
<dbReference type="Gene3D" id="2.30.29.150">
    <property type="match status" value="1"/>
</dbReference>
<dbReference type="SUPFAM" id="SSF50729">
    <property type="entry name" value="PH domain-like"/>
    <property type="match status" value="1"/>
</dbReference>
<evidence type="ECO:0000313" key="4">
    <source>
        <dbReference type="EMBL" id="CAE0759288.1"/>
    </source>
</evidence>
<feature type="compositionally biased region" description="Low complexity" evidence="1">
    <location>
        <begin position="437"/>
        <end position="448"/>
    </location>
</feature>
<dbReference type="InterPro" id="IPR011993">
    <property type="entry name" value="PH-like_dom_sf"/>
</dbReference>
<feature type="region of interest" description="Disordered" evidence="1">
    <location>
        <begin position="314"/>
        <end position="455"/>
    </location>
</feature>
<feature type="compositionally biased region" description="Acidic residues" evidence="1">
    <location>
        <begin position="348"/>
        <end position="404"/>
    </location>
</feature>
<proteinExistence type="predicted"/>
<name>A0A7S4BAX7_CHRCT</name>
<dbReference type="InterPro" id="IPR013719">
    <property type="entry name" value="RTT106/SPT16-like_middle_dom"/>
</dbReference>
<dbReference type="GO" id="GO:0031491">
    <property type="term" value="F:nucleosome binding"/>
    <property type="evidence" value="ECO:0007669"/>
    <property type="project" value="TreeGrafter"/>
</dbReference>
<dbReference type="AlphaFoldDB" id="A0A7S4BAX7"/>
<sequence>METTGENTNHNVPLSEQLKAVQTELMETKGQLAEARQEIVTLQAKLAQQDSVPRVDKVVSPQEETANSGLQDGESKATPASEREPGALLGSFSEVSFLAPRGKFDVCFHEAAITLKGKSSDVVVTYSRLQRLWELPDPATKGTLTVCQLSPPVENGKQSVSFLVLLSKPSDKQPMPKIRLTTDQEPAVVKGSAASVLSTTLRALSPPLEVTGVGKFVNGAGEPAVQCYNKASEARLYLLHNEMLLREAGKVQVFPYTEIRIEILPPSGRRTFDMALESTVAKDAKGGPVKMEFSMIAAEEFERVRLALTKSAANVNGSKDGADGKAPTGESSKGKGKARAVPEAAAADNDDDDENDDDDADDDDDDDDDDDSDDEDDDDFCPDEEEEPEEEFDEQGGDPIEGMEDVGGGDVSDGESESDDERRGDESGDESSGGGASPSPSSAGPSSSAAKRRRV</sequence>
<dbReference type="InterPro" id="IPR050454">
    <property type="entry name" value="RTT106/SSRP1_HistChap/FACT"/>
</dbReference>
<dbReference type="EMBL" id="HBIZ01018992">
    <property type="protein sequence ID" value="CAE0759288.1"/>
    <property type="molecule type" value="Transcribed_RNA"/>
</dbReference>
<protein>
    <recommendedName>
        <fullName evidence="5">FACT complex subunit SSRP1</fullName>
    </recommendedName>
</protein>
<reference evidence="4" key="1">
    <citation type="submission" date="2021-01" db="EMBL/GenBank/DDBJ databases">
        <authorList>
            <person name="Corre E."/>
            <person name="Pelletier E."/>
            <person name="Niang G."/>
            <person name="Scheremetjew M."/>
            <person name="Finn R."/>
            <person name="Kale V."/>
            <person name="Holt S."/>
            <person name="Cochrane G."/>
            <person name="Meng A."/>
            <person name="Brown T."/>
            <person name="Cohen L."/>
        </authorList>
    </citation>
    <scope>NUCLEOTIDE SEQUENCE</scope>
    <source>
        <strain evidence="4">CCMP645</strain>
    </source>
</reference>
<dbReference type="PANTHER" id="PTHR45849:SF1">
    <property type="entry name" value="FACT COMPLEX SUBUNIT SSRP1"/>
    <property type="match status" value="1"/>
</dbReference>
<evidence type="ECO:0000256" key="1">
    <source>
        <dbReference type="SAM" id="MobiDB-lite"/>
    </source>
</evidence>
<evidence type="ECO:0000259" key="2">
    <source>
        <dbReference type="Pfam" id="PF08512"/>
    </source>
</evidence>
<dbReference type="InterPro" id="IPR048993">
    <property type="entry name" value="SSRP1-like_PH1"/>
</dbReference>